<dbReference type="NCBIfam" id="TIGR02433">
    <property type="entry name" value="lysidine_TilS_C"/>
    <property type="match status" value="1"/>
</dbReference>
<evidence type="ECO:0000256" key="2">
    <source>
        <dbReference type="ARBA" id="ARBA00022490"/>
    </source>
</evidence>
<comment type="subcellular location">
    <subcellularLocation>
        <location evidence="1 8">Cytoplasm</location>
    </subcellularLocation>
</comment>
<evidence type="ECO:0000256" key="3">
    <source>
        <dbReference type="ARBA" id="ARBA00022598"/>
    </source>
</evidence>
<comment type="similarity">
    <text evidence="8">Belongs to the tRNA(Ile)-lysidine synthase family.</text>
</comment>
<keyword evidence="6 8" id="KW-0067">ATP-binding</keyword>
<dbReference type="CDD" id="cd01992">
    <property type="entry name" value="TilS_N"/>
    <property type="match status" value="1"/>
</dbReference>
<evidence type="ECO:0000313" key="10">
    <source>
        <dbReference type="EMBL" id="AMW32243.1"/>
    </source>
</evidence>
<dbReference type="InterPro" id="IPR012795">
    <property type="entry name" value="tRNA_Ile_lys_synt_N"/>
</dbReference>
<proteinExistence type="inferred from homology"/>
<sequence>MKTHMDFYSGGFESSDLYERFKKIVDEYAPKVTSFLLAVSGGIDSITMLDLFSRLRKERPNLRIGVATFNHKLRPQADEEVEFVKSLSESMNFPFYTDSADVKSYSNLNKLSIEEAARTLRYSFLERTMRHYGYELTVTAHNTNDLLETILMRLVKGTGPFGLVGLRVLSDKYFRPLLFFSRQEVELYAKSRKLSYVVDMSNFDEHYERNYIRHSVVPLLKKINPRLEKAALSLALSTWEMDEYVERVVQGTQRYVLGDRLIFKLLPDPFIQTEQLRRFSLQFFGRPLDREKIERFSKTLRSSKSFKVSFWNELGAEVSHGWVMLGNIRNYEPFTFFIEVSRHGESFSIQPTDSFEINGYFINFSLRGIIKSETPVIRFVVRNWNEGDRTYEGKKLKELFNEKKVPTFARRLIPLVFLNEKVVYVPKYYKSKLLDEIGLEVVSKGGINFES</sequence>
<dbReference type="SUPFAM" id="SSF56037">
    <property type="entry name" value="PheT/TilS domain"/>
    <property type="match status" value="1"/>
</dbReference>
<evidence type="ECO:0000259" key="9">
    <source>
        <dbReference type="SMART" id="SM00977"/>
    </source>
</evidence>
<evidence type="ECO:0000256" key="6">
    <source>
        <dbReference type="ARBA" id="ARBA00022840"/>
    </source>
</evidence>
<protein>
    <recommendedName>
        <fullName evidence="8">tRNA(Ile)-lysidine synthase</fullName>
        <ecNumber evidence="8">6.3.4.19</ecNumber>
    </recommendedName>
    <alternativeName>
        <fullName evidence="8">tRNA(Ile)-2-lysyl-cytidine synthase</fullName>
    </alternativeName>
    <alternativeName>
        <fullName evidence="8">tRNA(Ile)-lysidine synthetase</fullName>
    </alternativeName>
</protein>
<keyword evidence="11" id="KW-1185">Reference proteome</keyword>
<dbReference type="InterPro" id="IPR011063">
    <property type="entry name" value="TilS/TtcA_N"/>
</dbReference>
<dbReference type="RefSeq" id="WP_052107086.1">
    <property type="nucleotide sequence ID" value="NZ_CP014334.2"/>
</dbReference>
<evidence type="ECO:0000256" key="7">
    <source>
        <dbReference type="ARBA" id="ARBA00048539"/>
    </source>
</evidence>
<dbReference type="InterPro" id="IPR012094">
    <property type="entry name" value="tRNA_Ile_lys_synt"/>
</dbReference>
<feature type="binding site" evidence="8">
    <location>
        <begin position="40"/>
        <end position="45"/>
    </location>
    <ligand>
        <name>ATP</name>
        <dbReference type="ChEBI" id="CHEBI:30616"/>
    </ligand>
</feature>
<organism evidence="10 11">
    <name type="scientific">Fervidobacterium islandicum</name>
    <dbReference type="NCBI Taxonomy" id="2423"/>
    <lineage>
        <taxon>Bacteria</taxon>
        <taxon>Thermotogati</taxon>
        <taxon>Thermotogota</taxon>
        <taxon>Thermotogae</taxon>
        <taxon>Thermotogales</taxon>
        <taxon>Fervidobacteriaceae</taxon>
        <taxon>Fervidobacterium</taxon>
    </lineage>
</organism>
<feature type="domain" description="Lysidine-tRNA(Ile) synthetase C-terminal" evidence="9">
    <location>
        <begin position="379"/>
        <end position="436"/>
    </location>
</feature>
<dbReference type="GO" id="GO:0032267">
    <property type="term" value="F:tRNA(Ile)-lysidine synthase activity"/>
    <property type="evidence" value="ECO:0007669"/>
    <property type="project" value="UniProtKB-EC"/>
</dbReference>
<dbReference type="EMBL" id="CP014334">
    <property type="protein sequence ID" value="AMW32243.1"/>
    <property type="molecule type" value="Genomic_DNA"/>
</dbReference>
<dbReference type="GO" id="GO:0005524">
    <property type="term" value="F:ATP binding"/>
    <property type="evidence" value="ECO:0007669"/>
    <property type="project" value="UniProtKB-UniRule"/>
</dbReference>
<gene>
    <name evidence="8 10" type="primary">tilS</name>
    <name evidence="10" type="ORF">NA23_02285</name>
</gene>
<dbReference type="Pfam" id="PF01171">
    <property type="entry name" value="ATP_bind_3"/>
    <property type="match status" value="1"/>
</dbReference>
<dbReference type="PANTHER" id="PTHR43033">
    <property type="entry name" value="TRNA(ILE)-LYSIDINE SYNTHASE-RELATED"/>
    <property type="match status" value="1"/>
</dbReference>
<keyword evidence="4 8" id="KW-0819">tRNA processing</keyword>
<dbReference type="Proteomes" id="UP000093740">
    <property type="component" value="Chromosome"/>
</dbReference>
<dbReference type="AlphaFoldDB" id="A0AAI8GCR9"/>
<evidence type="ECO:0000256" key="8">
    <source>
        <dbReference type="HAMAP-Rule" id="MF_01161"/>
    </source>
</evidence>
<comment type="domain">
    <text evidence="8">The N-terminal region contains the highly conserved SGGXDS motif, predicted to be a P-loop motif involved in ATP binding.</text>
</comment>
<dbReference type="Gene3D" id="3.40.50.620">
    <property type="entry name" value="HUPs"/>
    <property type="match status" value="1"/>
</dbReference>
<comment type="catalytic activity">
    <reaction evidence="7 8">
        <text>cytidine(34) in tRNA(Ile2) + L-lysine + ATP = lysidine(34) in tRNA(Ile2) + AMP + diphosphate + H(+)</text>
        <dbReference type="Rhea" id="RHEA:43744"/>
        <dbReference type="Rhea" id="RHEA-COMP:10625"/>
        <dbReference type="Rhea" id="RHEA-COMP:10670"/>
        <dbReference type="ChEBI" id="CHEBI:15378"/>
        <dbReference type="ChEBI" id="CHEBI:30616"/>
        <dbReference type="ChEBI" id="CHEBI:32551"/>
        <dbReference type="ChEBI" id="CHEBI:33019"/>
        <dbReference type="ChEBI" id="CHEBI:82748"/>
        <dbReference type="ChEBI" id="CHEBI:83665"/>
        <dbReference type="ChEBI" id="CHEBI:456215"/>
        <dbReference type="EC" id="6.3.4.19"/>
    </reaction>
</comment>
<dbReference type="InterPro" id="IPR014729">
    <property type="entry name" value="Rossmann-like_a/b/a_fold"/>
</dbReference>
<comment type="function">
    <text evidence="8">Ligates lysine onto the cytidine present at position 34 of the AUA codon-specific tRNA(Ile) that contains the anticodon CAU, in an ATP-dependent manner. Cytidine is converted to lysidine, thus changing the amino acid specificity of the tRNA from methionine to isoleucine.</text>
</comment>
<dbReference type="SUPFAM" id="SSF52402">
    <property type="entry name" value="Adenine nucleotide alpha hydrolases-like"/>
    <property type="match status" value="1"/>
</dbReference>
<keyword evidence="2 8" id="KW-0963">Cytoplasm</keyword>
<dbReference type="GO" id="GO:0005737">
    <property type="term" value="C:cytoplasm"/>
    <property type="evidence" value="ECO:0007669"/>
    <property type="project" value="UniProtKB-SubCell"/>
</dbReference>
<accession>A0AAI8GCR9</accession>
<dbReference type="InterPro" id="IPR012796">
    <property type="entry name" value="Lysidine-tRNA-synth_C"/>
</dbReference>
<keyword evidence="5 8" id="KW-0547">Nucleotide-binding</keyword>
<dbReference type="HAMAP" id="MF_01161">
    <property type="entry name" value="tRNA_Ile_lys_synt"/>
    <property type="match status" value="1"/>
</dbReference>
<dbReference type="NCBIfam" id="TIGR02432">
    <property type="entry name" value="lysidine_TilS_N"/>
    <property type="match status" value="1"/>
</dbReference>
<dbReference type="SMART" id="SM00977">
    <property type="entry name" value="TilS_C"/>
    <property type="match status" value="1"/>
</dbReference>
<dbReference type="Pfam" id="PF11734">
    <property type="entry name" value="TilS_C"/>
    <property type="match status" value="1"/>
</dbReference>
<evidence type="ECO:0000313" key="11">
    <source>
        <dbReference type="Proteomes" id="UP000093740"/>
    </source>
</evidence>
<evidence type="ECO:0000256" key="1">
    <source>
        <dbReference type="ARBA" id="ARBA00004496"/>
    </source>
</evidence>
<dbReference type="KEGG" id="fia:NA23_02285"/>
<dbReference type="GO" id="GO:0006400">
    <property type="term" value="P:tRNA modification"/>
    <property type="evidence" value="ECO:0007669"/>
    <property type="project" value="UniProtKB-UniRule"/>
</dbReference>
<name>A0AAI8GCR9_FERIS</name>
<dbReference type="PANTHER" id="PTHR43033:SF1">
    <property type="entry name" value="TRNA(ILE)-LYSIDINE SYNTHASE-RELATED"/>
    <property type="match status" value="1"/>
</dbReference>
<evidence type="ECO:0000256" key="5">
    <source>
        <dbReference type="ARBA" id="ARBA00022741"/>
    </source>
</evidence>
<reference evidence="10 11" key="1">
    <citation type="journal article" date="2015" name="Stand. Genomic Sci.">
        <title>Genome sequence of a native-feather degrading extremely thermophilic Eubacterium, Fervidobacterium islandicum AW-1.</title>
        <authorList>
            <person name="Lee Y.J."/>
            <person name="Jeong H."/>
            <person name="Park G.S."/>
            <person name="Kwak Y."/>
            <person name="Lee S.J."/>
            <person name="Lee S.J."/>
            <person name="Park M.K."/>
            <person name="Kim J.Y."/>
            <person name="Kang H.K."/>
            <person name="Shin J.H."/>
            <person name="Lee D.W."/>
        </authorList>
    </citation>
    <scope>NUCLEOTIDE SEQUENCE [LARGE SCALE GENOMIC DNA]</scope>
    <source>
        <strain evidence="10 11">AW-1</strain>
    </source>
</reference>
<keyword evidence="3 8" id="KW-0436">Ligase</keyword>
<evidence type="ECO:0000256" key="4">
    <source>
        <dbReference type="ARBA" id="ARBA00022694"/>
    </source>
</evidence>
<dbReference type="EC" id="6.3.4.19" evidence="8"/>